<evidence type="ECO:0000256" key="1">
    <source>
        <dbReference type="ARBA" id="ARBA00022884"/>
    </source>
</evidence>
<name>A0A6A6U0L2_9PEZI</name>
<evidence type="ECO:0000259" key="3">
    <source>
        <dbReference type="PROSITE" id="PS50102"/>
    </source>
</evidence>
<dbReference type="PANTHER" id="PTHR45880">
    <property type="entry name" value="RNA-BINDING MOTIF PROTEIN, X-LINKED 2"/>
    <property type="match status" value="1"/>
</dbReference>
<dbReference type="InterPro" id="IPR000504">
    <property type="entry name" value="RRM_dom"/>
</dbReference>
<feature type="domain" description="RRM" evidence="3">
    <location>
        <begin position="33"/>
        <end position="111"/>
    </location>
</feature>
<dbReference type="PROSITE" id="PS50102">
    <property type="entry name" value="RRM"/>
    <property type="match status" value="1"/>
</dbReference>
<dbReference type="OrthoDB" id="2573941at2759"/>
<dbReference type="GO" id="GO:0071013">
    <property type="term" value="C:catalytic step 2 spliceosome"/>
    <property type="evidence" value="ECO:0007669"/>
    <property type="project" value="TreeGrafter"/>
</dbReference>
<dbReference type="CDD" id="cd12411">
    <property type="entry name" value="RRM_ist3_like"/>
    <property type="match status" value="1"/>
</dbReference>
<accession>A0A6A6U0L2</accession>
<dbReference type="Pfam" id="PF00076">
    <property type="entry name" value="RRM_1"/>
    <property type="match status" value="1"/>
</dbReference>
<dbReference type="Gene3D" id="3.30.70.330">
    <property type="match status" value="1"/>
</dbReference>
<dbReference type="GO" id="GO:0005686">
    <property type="term" value="C:U2 snRNP"/>
    <property type="evidence" value="ECO:0007669"/>
    <property type="project" value="TreeGrafter"/>
</dbReference>
<dbReference type="Proteomes" id="UP000799302">
    <property type="component" value="Unassembled WGS sequence"/>
</dbReference>
<dbReference type="GO" id="GO:0000398">
    <property type="term" value="P:mRNA splicing, via spliceosome"/>
    <property type="evidence" value="ECO:0007669"/>
    <property type="project" value="InterPro"/>
</dbReference>
<sequence length="112" mass="12550">MNSIRRTQQLNARELEDCTPPGGSWHRDYADTAFIYIGGLDSALSEGDIITIFSQYGEPVYLNLVRDKETGKSKGFAFLKYEDQRSCDLAVDNLGGASVQGRLLNVDHTRYK</sequence>
<dbReference type="SMART" id="SM00360">
    <property type="entry name" value="RRM"/>
    <property type="match status" value="1"/>
</dbReference>
<feature type="non-terminal residue" evidence="4">
    <location>
        <position position="112"/>
    </location>
</feature>
<dbReference type="InterPro" id="IPR035979">
    <property type="entry name" value="RBD_domain_sf"/>
</dbReference>
<dbReference type="InterPro" id="IPR045844">
    <property type="entry name" value="RRM_Ist3-like"/>
</dbReference>
<gene>
    <name evidence="4" type="ORF">BT63DRAFT_377392</name>
</gene>
<dbReference type="InterPro" id="IPR012677">
    <property type="entry name" value="Nucleotide-bd_a/b_plait_sf"/>
</dbReference>
<organism evidence="4 5">
    <name type="scientific">Microthyrium microscopicum</name>
    <dbReference type="NCBI Taxonomy" id="703497"/>
    <lineage>
        <taxon>Eukaryota</taxon>
        <taxon>Fungi</taxon>
        <taxon>Dikarya</taxon>
        <taxon>Ascomycota</taxon>
        <taxon>Pezizomycotina</taxon>
        <taxon>Dothideomycetes</taxon>
        <taxon>Dothideomycetes incertae sedis</taxon>
        <taxon>Microthyriales</taxon>
        <taxon>Microthyriaceae</taxon>
        <taxon>Microthyrium</taxon>
    </lineage>
</organism>
<dbReference type="EMBL" id="MU004240">
    <property type="protein sequence ID" value="KAF2665480.1"/>
    <property type="molecule type" value="Genomic_DNA"/>
</dbReference>
<dbReference type="PANTHER" id="PTHR45880:SF1">
    <property type="entry name" value="RNA-BINDING MOTIF PROTEIN, X-LINKED 2"/>
    <property type="match status" value="1"/>
</dbReference>
<reference evidence="4" key="1">
    <citation type="journal article" date="2020" name="Stud. Mycol.">
        <title>101 Dothideomycetes genomes: a test case for predicting lifestyles and emergence of pathogens.</title>
        <authorList>
            <person name="Haridas S."/>
            <person name="Albert R."/>
            <person name="Binder M."/>
            <person name="Bloem J."/>
            <person name="Labutti K."/>
            <person name="Salamov A."/>
            <person name="Andreopoulos B."/>
            <person name="Baker S."/>
            <person name="Barry K."/>
            <person name="Bills G."/>
            <person name="Bluhm B."/>
            <person name="Cannon C."/>
            <person name="Castanera R."/>
            <person name="Culley D."/>
            <person name="Daum C."/>
            <person name="Ezra D."/>
            <person name="Gonzalez J."/>
            <person name="Henrissat B."/>
            <person name="Kuo A."/>
            <person name="Liang C."/>
            <person name="Lipzen A."/>
            <person name="Lutzoni F."/>
            <person name="Magnuson J."/>
            <person name="Mondo S."/>
            <person name="Nolan M."/>
            <person name="Ohm R."/>
            <person name="Pangilinan J."/>
            <person name="Park H.-J."/>
            <person name="Ramirez L."/>
            <person name="Alfaro M."/>
            <person name="Sun H."/>
            <person name="Tritt A."/>
            <person name="Yoshinaga Y."/>
            <person name="Zwiers L.-H."/>
            <person name="Turgeon B."/>
            <person name="Goodwin S."/>
            <person name="Spatafora J."/>
            <person name="Crous P."/>
            <person name="Grigoriev I."/>
        </authorList>
    </citation>
    <scope>NUCLEOTIDE SEQUENCE</scope>
    <source>
        <strain evidence="4">CBS 115976</strain>
    </source>
</reference>
<evidence type="ECO:0000313" key="5">
    <source>
        <dbReference type="Proteomes" id="UP000799302"/>
    </source>
</evidence>
<evidence type="ECO:0000256" key="2">
    <source>
        <dbReference type="PROSITE-ProRule" id="PRU00176"/>
    </source>
</evidence>
<dbReference type="GO" id="GO:0071011">
    <property type="term" value="C:precatalytic spliceosome"/>
    <property type="evidence" value="ECO:0007669"/>
    <property type="project" value="TreeGrafter"/>
</dbReference>
<keyword evidence="5" id="KW-1185">Reference proteome</keyword>
<dbReference type="InterPro" id="IPR051847">
    <property type="entry name" value="RNA_proc/Spliceosome_comp"/>
</dbReference>
<evidence type="ECO:0000313" key="4">
    <source>
        <dbReference type="EMBL" id="KAF2665480.1"/>
    </source>
</evidence>
<keyword evidence="1 2" id="KW-0694">RNA-binding</keyword>
<dbReference type="GO" id="GO:0003723">
    <property type="term" value="F:RNA binding"/>
    <property type="evidence" value="ECO:0007669"/>
    <property type="project" value="UniProtKB-UniRule"/>
</dbReference>
<dbReference type="AlphaFoldDB" id="A0A6A6U0L2"/>
<dbReference type="SUPFAM" id="SSF54928">
    <property type="entry name" value="RNA-binding domain, RBD"/>
    <property type="match status" value="1"/>
</dbReference>
<protein>
    <recommendedName>
        <fullName evidence="3">RRM domain-containing protein</fullName>
    </recommendedName>
</protein>
<proteinExistence type="predicted"/>